<dbReference type="InterPro" id="IPR036188">
    <property type="entry name" value="FAD/NAD-bd_sf"/>
</dbReference>
<dbReference type="EMBL" id="CP065662">
    <property type="protein sequence ID" value="QPS00776.1"/>
    <property type="molecule type" value="Genomic_DNA"/>
</dbReference>
<keyword evidence="11" id="KW-0812">Transmembrane</keyword>
<dbReference type="Proteomes" id="UP000594771">
    <property type="component" value="Chromosome"/>
</dbReference>
<dbReference type="GO" id="GO:0046168">
    <property type="term" value="P:glycerol-3-phosphate catabolic process"/>
    <property type="evidence" value="ECO:0007669"/>
    <property type="project" value="TreeGrafter"/>
</dbReference>
<evidence type="ECO:0000256" key="6">
    <source>
        <dbReference type="ARBA" id="ARBA00022798"/>
    </source>
</evidence>
<dbReference type="Gene3D" id="1.10.8.870">
    <property type="entry name" value="Alpha-glycerophosphate oxidase, cap domain"/>
    <property type="match status" value="1"/>
</dbReference>
<comment type="similarity">
    <text evidence="2">Belongs to the FAD-dependent glycerol-3-phosphate dehydrogenase family.</text>
</comment>
<reference evidence="14" key="2">
    <citation type="submission" date="2022-09" db="EMBL/GenBank/DDBJ databases">
        <title>Aerococcus urinae taxonomy study.</title>
        <authorList>
            <person name="Christensen J."/>
            <person name="Senneby E."/>
        </authorList>
    </citation>
    <scope>NUCLEOTIDE SEQUENCE</scope>
    <source>
        <strain evidence="14">NLD-066-U95</strain>
    </source>
</reference>
<dbReference type="NCBIfam" id="NF033461">
    <property type="entry name" value="glycerol3P_ox_1"/>
    <property type="match status" value="1"/>
</dbReference>
<dbReference type="SUPFAM" id="SSF54373">
    <property type="entry name" value="FAD-linked reductases, C-terminal domain"/>
    <property type="match status" value="1"/>
</dbReference>
<dbReference type="Gene3D" id="3.50.50.60">
    <property type="entry name" value="FAD/NAD(P)-binding domain"/>
    <property type="match status" value="2"/>
</dbReference>
<organism evidence="15 16">
    <name type="scientific">Aerococcus urinae</name>
    <dbReference type="NCBI Taxonomy" id="1376"/>
    <lineage>
        <taxon>Bacteria</taxon>
        <taxon>Bacillati</taxon>
        <taxon>Bacillota</taxon>
        <taxon>Bacilli</taxon>
        <taxon>Lactobacillales</taxon>
        <taxon>Aerococcaceae</taxon>
        <taxon>Aerococcus</taxon>
    </lineage>
</organism>
<accession>A0A0X8FEY1</accession>
<comment type="cofactor">
    <cofactor evidence="1">
        <name>FAD</name>
        <dbReference type="ChEBI" id="CHEBI:57692"/>
    </cofactor>
</comment>
<dbReference type="SUPFAM" id="SSF51905">
    <property type="entry name" value="FAD/NAD(P)-binding domain"/>
    <property type="match status" value="1"/>
</dbReference>
<evidence type="ECO:0000313" key="17">
    <source>
        <dbReference type="Proteomes" id="UP001069145"/>
    </source>
</evidence>
<evidence type="ECO:0000259" key="12">
    <source>
        <dbReference type="Pfam" id="PF01266"/>
    </source>
</evidence>
<sequence>MTFSVKNRQQALTKLQERTLDLLVIGGGITGAGVALQAAASGLETGLIEMQDFAEGTSSRSTKLVHGGIRYLKNFDVEVVADTVSERAVVQQIAPHIPKPDPMVIPIYDEEGATFTMFRLKVAMDLYDSLAGVSDSSYANTVLSKEEVLQHVPGLKEEGLQGGGQYLDFNNSDIRLVIENIKRAHQDGALVASRVEAIGYLYDQEGKINGVKALDHLTNESFEIHARYVINTTGPWSDETRNLDEEDNRIEMMRPTKGIHLVIDASRLKVSQPVYFDSGYDDGRMIFVIPREDKTYFGTTDTDYTGDYKHPQVEEDDVNYLIGAVNNRFPEAKISIDDIESSWAGLRPLIAGNSASDYNGGDSGKINDQSFEDLIAVVKGYLNEEKTRDQVERTVANLEGSLSEETLDPSQVSRGSSLERDDNGLITLAGGKITDYRKMAAGAMEKIIKLLKEEYDKSFRLINSKTYPVSGGEINPANIEGEFSSYAQMGVKRGLSKEEAYYLAAFYGSNVPKVYALIDQVPEIEGLSLAETIMLYYALEEEMVLTPVDYFLRRTNYMLFMRDRLDHLLEPVVQTMSDYFDWDDQSRQAYQKELEEVLAKNDLVDLKKKANG</sequence>
<evidence type="ECO:0000256" key="3">
    <source>
        <dbReference type="ARBA" id="ARBA00013104"/>
    </source>
</evidence>
<dbReference type="KEGG" id="aun:AWM73_04975"/>
<evidence type="ECO:0000256" key="10">
    <source>
        <dbReference type="ARBA" id="ARBA00049503"/>
    </source>
</evidence>
<evidence type="ECO:0000256" key="4">
    <source>
        <dbReference type="ARBA" id="ARBA00021658"/>
    </source>
</evidence>
<dbReference type="GO" id="GO:0004368">
    <property type="term" value="F:glycerol-3-phosphate dehydrogenase (quinone) activity"/>
    <property type="evidence" value="ECO:0007669"/>
    <property type="project" value="InterPro"/>
</dbReference>
<keyword evidence="6" id="KW-0319">Glycerol metabolism</keyword>
<evidence type="ECO:0000256" key="7">
    <source>
        <dbReference type="ARBA" id="ARBA00022827"/>
    </source>
</evidence>
<evidence type="ECO:0000256" key="1">
    <source>
        <dbReference type="ARBA" id="ARBA00001974"/>
    </source>
</evidence>
<gene>
    <name evidence="15" type="primary">glpO</name>
    <name evidence="15" type="ORF">I6G68_05080</name>
    <name evidence="14" type="ORF">ODY43_00340</name>
</gene>
<dbReference type="Gene3D" id="3.30.9.10">
    <property type="entry name" value="D-Amino Acid Oxidase, subunit A, domain 2"/>
    <property type="match status" value="1"/>
</dbReference>
<feature type="transmembrane region" description="Helical" evidence="11">
    <location>
        <begin position="20"/>
        <end position="40"/>
    </location>
</feature>
<evidence type="ECO:0000256" key="5">
    <source>
        <dbReference type="ARBA" id="ARBA00022630"/>
    </source>
</evidence>
<dbReference type="InterPro" id="IPR038299">
    <property type="entry name" value="DAO_C_sf"/>
</dbReference>
<comment type="catalytic activity">
    <reaction evidence="10">
        <text>sn-glycerol 3-phosphate + O2 = dihydroxyacetone phosphate + H2O2</text>
        <dbReference type="Rhea" id="RHEA:18369"/>
        <dbReference type="ChEBI" id="CHEBI:15379"/>
        <dbReference type="ChEBI" id="CHEBI:16240"/>
        <dbReference type="ChEBI" id="CHEBI:57597"/>
        <dbReference type="ChEBI" id="CHEBI:57642"/>
        <dbReference type="EC" id="1.1.3.21"/>
    </reaction>
</comment>
<feature type="domain" description="Alpha-glycerophosphate oxidase C-terminal" evidence="13">
    <location>
        <begin position="465"/>
        <end position="586"/>
    </location>
</feature>
<evidence type="ECO:0000313" key="16">
    <source>
        <dbReference type="Proteomes" id="UP000594771"/>
    </source>
</evidence>
<evidence type="ECO:0000313" key="15">
    <source>
        <dbReference type="EMBL" id="QPS00776.1"/>
    </source>
</evidence>
<dbReference type="PROSITE" id="PS00977">
    <property type="entry name" value="FAD_G3PDH_1"/>
    <property type="match status" value="1"/>
</dbReference>
<feature type="domain" description="FAD dependent oxidoreductase" evidence="12">
    <location>
        <begin position="21"/>
        <end position="349"/>
    </location>
</feature>
<keyword evidence="11" id="KW-0472">Membrane</keyword>
<evidence type="ECO:0000313" key="14">
    <source>
        <dbReference type="EMBL" id="MCY3052453.1"/>
    </source>
</evidence>
<dbReference type="EC" id="1.1.3.21" evidence="3"/>
<keyword evidence="17" id="KW-1185">Reference proteome</keyword>
<keyword evidence="5" id="KW-0285">Flavoprotein</keyword>
<dbReference type="GO" id="GO:0004369">
    <property type="term" value="F:glycerol-3-phosphate oxidase activity"/>
    <property type="evidence" value="ECO:0007669"/>
    <property type="project" value="UniProtKB-EC"/>
</dbReference>
<keyword evidence="8" id="KW-0560">Oxidoreductase</keyword>
<dbReference type="InterPro" id="IPR031656">
    <property type="entry name" value="DAO_C"/>
</dbReference>
<dbReference type="InterPro" id="IPR000447">
    <property type="entry name" value="G3P_DH_FAD-dep"/>
</dbReference>
<reference evidence="15 16" key="1">
    <citation type="submission" date="2020-12" db="EMBL/GenBank/DDBJ databases">
        <title>FDA dAtabase for Regulatory Grade micrObial Sequences (FDA-ARGOS): Supporting development and validation of Infectious Disease Dx tests.</title>
        <authorList>
            <person name="Sproer C."/>
            <person name="Gronow S."/>
            <person name="Severitt S."/>
            <person name="Schroder I."/>
            <person name="Tallon L."/>
            <person name="Sadzewicz L."/>
            <person name="Zhao X."/>
            <person name="Boylan J."/>
            <person name="Ott S."/>
            <person name="Bowen H."/>
            <person name="Vavikolanu K."/>
            <person name="Mehta A."/>
            <person name="Aluvathingal J."/>
            <person name="Nadendla S."/>
            <person name="Lowell S."/>
            <person name="Myers T."/>
            <person name="Yan Y."/>
            <person name="Sichtig H."/>
        </authorList>
    </citation>
    <scope>NUCLEOTIDE SEQUENCE [LARGE SCALE GENOMIC DNA]</scope>
    <source>
        <strain evidence="15 16">FDAARGOS_911</strain>
    </source>
</reference>
<dbReference type="EMBL" id="JAOTML010000001">
    <property type="protein sequence ID" value="MCY3052453.1"/>
    <property type="molecule type" value="Genomic_DNA"/>
</dbReference>
<dbReference type="Pfam" id="PF16901">
    <property type="entry name" value="DAO_C"/>
    <property type="match status" value="1"/>
</dbReference>
<keyword evidence="7" id="KW-0274">FAD</keyword>
<dbReference type="GO" id="GO:0006071">
    <property type="term" value="P:glycerol metabolic process"/>
    <property type="evidence" value="ECO:0007669"/>
    <property type="project" value="UniProtKB-KW"/>
</dbReference>
<dbReference type="RefSeq" id="WP_060778347.1">
    <property type="nucleotide sequence ID" value="NZ_CAJHLF010000002.1"/>
</dbReference>
<keyword evidence="11" id="KW-1133">Transmembrane helix</keyword>
<dbReference type="Proteomes" id="UP001069145">
    <property type="component" value="Unassembled WGS sequence"/>
</dbReference>
<dbReference type="PRINTS" id="PR01001">
    <property type="entry name" value="FADG3PDH"/>
</dbReference>
<evidence type="ECO:0000256" key="9">
    <source>
        <dbReference type="ARBA" id="ARBA00032349"/>
    </source>
</evidence>
<evidence type="ECO:0000259" key="13">
    <source>
        <dbReference type="Pfam" id="PF16901"/>
    </source>
</evidence>
<evidence type="ECO:0000256" key="2">
    <source>
        <dbReference type="ARBA" id="ARBA00007330"/>
    </source>
</evidence>
<name>A0A0X8FEY1_9LACT</name>
<proteinExistence type="inferred from homology"/>
<dbReference type="Pfam" id="PF01266">
    <property type="entry name" value="DAO"/>
    <property type="match status" value="1"/>
</dbReference>
<protein>
    <recommendedName>
        <fullName evidence="4">Alpha-glycerophosphate oxidase</fullName>
        <ecNumber evidence="3">1.1.3.21</ecNumber>
    </recommendedName>
    <alternativeName>
        <fullName evidence="9">Glycerol-3-phosphate oxidase</fullName>
    </alternativeName>
</protein>
<dbReference type="InterPro" id="IPR006076">
    <property type="entry name" value="FAD-dep_OxRdtase"/>
</dbReference>
<dbReference type="AlphaFoldDB" id="A0A0X8FEY1"/>
<dbReference type="OrthoDB" id="9766796at2"/>
<dbReference type="PANTHER" id="PTHR11985:SF35">
    <property type="entry name" value="ANAEROBIC GLYCEROL-3-PHOSPHATE DEHYDROGENASE SUBUNIT A"/>
    <property type="match status" value="1"/>
</dbReference>
<dbReference type="GeneID" id="35768411"/>
<dbReference type="PANTHER" id="PTHR11985">
    <property type="entry name" value="GLYCEROL-3-PHOSPHATE DEHYDROGENASE"/>
    <property type="match status" value="1"/>
</dbReference>
<evidence type="ECO:0000256" key="11">
    <source>
        <dbReference type="SAM" id="Phobius"/>
    </source>
</evidence>
<evidence type="ECO:0000256" key="8">
    <source>
        <dbReference type="ARBA" id="ARBA00023002"/>
    </source>
</evidence>